<dbReference type="PROSITE" id="PS00065">
    <property type="entry name" value="D_2_HYDROXYACID_DH_1"/>
    <property type="match status" value="1"/>
</dbReference>
<dbReference type="CDD" id="cd12169">
    <property type="entry name" value="PGDH_like_1"/>
    <property type="match status" value="1"/>
</dbReference>
<evidence type="ECO:0000256" key="1">
    <source>
        <dbReference type="ARBA" id="ARBA00005854"/>
    </source>
</evidence>
<evidence type="ECO:0000259" key="4">
    <source>
        <dbReference type="Pfam" id="PF02826"/>
    </source>
</evidence>
<dbReference type="SUPFAM" id="SSF52283">
    <property type="entry name" value="Formate/glycerate dehydrogenase catalytic domain-like"/>
    <property type="match status" value="1"/>
</dbReference>
<dbReference type="Pfam" id="PF02826">
    <property type="entry name" value="2-Hacid_dh_C"/>
    <property type="match status" value="1"/>
</dbReference>
<proteinExistence type="inferred from homology"/>
<sequence>MKVAVLDDYQNVALQMADWSPVARRAEITVFTDHLADPDDLVERLAPFDVVAVMRERTPLPRDILQRLPQLKMIASTGPFNASIDMAAAEEFGIHVGTTGGSVAATIELTWALILAGARSLVAESRSVRDGGWQTTVGQELSGKVLGVLGLGRIGARVAPIGTAFGMDVIAWSQNLTPEAAEKAGVRYVSRDALFATSDVLTIHLKLSDRSRGLIGPAELAAMKPTAMLVNTSRGPIVKEAALVDALQNRQIAGAALDVFDTEPLPVGHPLRTLDNVLATPHIGYVADRPYRIFFGDTVAAISDWLDREDTRGS</sequence>
<feature type="domain" description="D-isomer specific 2-hydroxyacid dehydrogenase NAD-binding" evidence="4">
    <location>
        <begin position="112"/>
        <end position="284"/>
    </location>
</feature>
<gene>
    <name evidence="5" type="ORF">H7J73_05950</name>
</gene>
<dbReference type="PANTHER" id="PTHR42789:SF1">
    <property type="entry name" value="D-ISOMER SPECIFIC 2-HYDROXYACID DEHYDROGENASE FAMILY PROTEIN (AFU_ORTHOLOGUE AFUA_6G10090)"/>
    <property type="match status" value="1"/>
</dbReference>
<dbReference type="PANTHER" id="PTHR42789">
    <property type="entry name" value="D-ISOMER SPECIFIC 2-HYDROXYACID DEHYDROGENASE FAMILY PROTEIN (AFU_ORTHOLOGUE AFUA_6G10090)"/>
    <property type="match status" value="1"/>
</dbReference>
<accession>A0ABT3C7Y9</accession>
<reference evidence="5 6" key="1">
    <citation type="journal article" date="2022" name="BMC Genomics">
        <title>Comparative genome analysis of mycobacteria focusing on tRNA and non-coding RNA.</title>
        <authorList>
            <person name="Behra P.R.K."/>
            <person name="Pettersson B.M.F."/>
            <person name="Ramesh M."/>
            <person name="Das S."/>
            <person name="Dasgupta S."/>
            <person name="Kirsebom L.A."/>
        </authorList>
    </citation>
    <scope>NUCLEOTIDE SEQUENCE [LARGE SCALE GENOMIC DNA]</scope>
    <source>
        <strain evidence="5 6">DSM 44078</strain>
    </source>
</reference>
<name>A0ABT3C7Y9_9MYCO</name>
<evidence type="ECO:0000313" key="5">
    <source>
        <dbReference type="EMBL" id="MCV7225573.1"/>
    </source>
</evidence>
<organism evidence="5 6">
    <name type="scientific">Mycolicibacterium komossense</name>
    <dbReference type="NCBI Taxonomy" id="1779"/>
    <lineage>
        <taxon>Bacteria</taxon>
        <taxon>Bacillati</taxon>
        <taxon>Actinomycetota</taxon>
        <taxon>Actinomycetes</taxon>
        <taxon>Mycobacteriales</taxon>
        <taxon>Mycobacteriaceae</taxon>
        <taxon>Mycolicibacterium</taxon>
    </lineage>
</organism>
<evidence type="ECO:0000256" key="3">
    <source>
        <dbReference type="ARBA" id="ARBA00023027"/>
    </source>
</evidence>
<dbReference type="InterPro" id="IPR029752">
    <property type="entry name" value="D-isomer_DH_CS1"/>
</dbReference>
<evidence type="ECO:0000256" key="2">
    <source>
        <dbReference type="ARBA" id="ARBA00023002"/>
    </source>
</evidence>
<dbReference type="EMBL" id="JACKTY010000016">
    <property type="protein sequence ID" value="MCV7225573.1"/>
    <property type="molecule type" value="Genomic_DNA"/>
</dbReference>
<keyword evidence="6" id="KW-1185">Reference proteome</keyword>
<dbReference type="Proteomes" id="UP001526201">
    <property type="component" value="Unassembled WGS sequence"/>
</dbReference>
<protein>
    <submittedName>
        <fullName evidence="5">D-2-hydroxyacid dehydrogenase family protein</fullName>
    </submittedName>
</protein>
<comment type="caution">
    <text evidence="5">The sequence shown here is derived from an EMBL/GenBank/DDBJ whole genome shotgun (WGS) entry which is preliminary data.</text>
</comment>
<comment type="similarity">
    <text evidence="1">Belongs to the D-isomer specific 2-hydroxyacid dehydrogenase family.</text>
</comment>
<dbReference type="InterPro" id="IPR036291">
    <property type="entry name" value="NAD(P)-bd_dom_sf"/>
</dbReference>
<dbReference type="RefSeq" id="WP_264066362.1">
    <property type="nucleotide sequence ID" value="NZ_JACKTY010000016.1"/>
</dbReference>
<dbReference type="Gene3D" id="3.40.50.720">
    <property type="entry name" value="NAD(P)-binding Rossmann-like Domain"/>
    <property type="match status" value="2"/>
</dbReference>
<dbReference type="InterPro" id="IPR006140">
    <property type="entry name" value="D-isomer_DH_NAD-bd"/>
</dbReference>
<dbReference type="SUPFAM" id="SSF51735">
    <property type="entry name" value="NAD(P)-binding Rossmann-fold domains"/>
    <property type="match status" value="1"/>
</dbReference>
<keyword evidence="3" id="KW-0520">NAD</keyword>
<keyword evidence="2" id="KW-0560">Oxidoreductase</keyword>
<dbReference type="InterPro" id="IPR050857">
    <property type="entry name" value="D-2-hydroxyacid_DH"/>
</dbReference>
<evidence type="ECO:0000313" key="6">
    <source>
        <dbReference type="Proteomes" id="UP001526201"/>
    </source>
</evidence>